<dbReference type="Proteomes" id="UP001321014">
    <property type="component" value="Unassembled WGS sequence"/>
</dbReference>
<protein>
    <submittedName>
        <fullName evidence="1">Uncharacterized protein</fullName>
    </submittedName>
</protein>
<accession>A0ABT2WP15</accession>
<sequence length="40" mass="4691">MLRQIAVPFIRVRQTQSATFWQAMNIQPITADVYTKDRPV</sequence>
<dbReference type="EMBL" id="JAOVQN010000006">
    <property type="protein sequence ID" value="MCU9837639.1"/>
    <property type="molecule type" value="Genomic_DNA"/>
</dbReference>
<dbReference type="RefSeq" id="WP_263387754.1">
    <property type="nucleotide sequence ID" value="NZ_JAOVQN010000006.1"/>
</dbReference>
<evidence type="ECO:0000313" key="1">
    <source>
        <dbReference type="EMBL" id="MCU9837639.1"/>
    </source>
</evidence>
<reference evidence="1 2" key="1">
    <citation type="submission" date="2022-10" db="EMBL/GenBank/DDBJ databases">
        <title>Ruegeria sp. nov., isolated from ocean surface water.</title>
        <authorList>
            <person name="He W."/>
            <person name="Wang L."/>
            <person name="Zhang D.-F."/>
        </authorList>
    </citation>
    <scope>NUCLEOTIDE SEQUENCE [LARGE SCALE GENOMIC DNA]</scope>
    <source>
        <strain evidence="1 2">WL0004</strain>
    </source>
</reference>
<name>A0ABT2WP15_9RHOB</name>
<gene>
    <name evidence="1" type="ORF">OEZ49_07665</name>
</gene>
<comment type="caution">
    <text evidence="1">The sequence shown here is derived from an EMBL/GenBank/DDBJ whole genome shotgun (WGS) entry which is preliminary data.</text>
</comment>
<keyword evidence="2" id="KW-1185">Reference proteome</keyword>
<evidence type="ECO:0000313" key="2">
    <source>
        <dbReference type="Proteomes" id="UP001321014"/>
    </source>
</evidence>
<proteinExistence type="predicted"/>
<organism evidence="1 2">
    <name type="scientific">Ruegeria marisflavi</name>
    <dbReference type="NCBI Taxonomy" id="2984152"/>
    <lineage>
        <taxon>Bacteria</taxon>
        <taxon>Pseudomonadati</taxon>
        <taxon>Pseudomonadota</taxon>
        <taxon>Alphaproteobacteria</taxon>
        <taxon>Rhodobacterales</taxon>
        <taxon>Roseobacteraceae</taxon>
        <taxon>Ruegeria</taxon>
    </lineage>
</organism>